<protein>
    <recommendedName>
        <fullName evidence="4">Collagen-like protein</fullName>
    </recommendedName>
</protein>
<keyword evidence="3" id="KW-1185">Reference proteome</keyword>
<sequence length="165" mass="18698">MRKIFALLCLATFIFTSCSNDDDTDFDTIANTFEVTGTFNTANNFRIEAVVPDNVNVLDSDVALVYVLDPEKSTAQVDVWEPLPRTFFFAPGEFAQFQFNFIFNEAQNIASIDIFLESDDLNALDADITDNQSFRIVVIPSTFAKNSKIDFSDFNTVKRELKLKF</sequence>
<feature type="chain" id="PRO_5001512092" description="Collagen-like protein" evidence="1">
    <location>
        <begin position="22"/>
        <end position="165"/>
    </location>
</feature>
<dbReference type="RefSeq" id="WP_034238110.1">
    <property type="nucleotide sequence ID" value="NZ_AQRA01000001.1"/>
</dbReference>
<gene>
    <name evidence="2" type="ORF">ATO12_01810</name>
</gene>
<feature type="signal peptide" evidence="1">
    <location>
        <begin position="1"/>
        <end position="21"/>
    </location>
</feature>
<dbReference type="STRING" id="1317122.ATO12_01810"/>
<dbReference type="PROSITE" id="PS51257">
    <property type="entry name" value="PROKAR_LIPOPROTEIN"/>
    <property type="match status" value="1"/>
</dbReference>
<evidence type="ECO:0000313" key="2">
    <source>
        <dbReference type="EMBL" id="EZH75543.1"/>
    </source>
</evidence>
<accession>A0A023C0Z8</accession>
<proteinExistence type="predicted"/>
<name>A0A023C0Z8_9FLAO</name>
<dbReference type="EMBL" id="AQRA01000001">
    <property type="protein sequence ID" value="EZH75543.1"/>
    <property type="molecule type" value="Genomic_DNA"/>
</dbReference>
<dbReference type="eggNOG" id="ENOG5032UAD">
    <property type="taxonomic scope" value="Bacteria"/>
</dbReference>
<keyword evidence="1" id="KW-0732">Signal</keyword>
<evidence type="ECO:0008006" key="4">
    <source>
        <dbReference type="Google" id="ProtNLM"/>
    </source>
</evidence>
<organism evidence="2 3">
    <name type="scientific">Aquimarina atlantica</name>
    <dbReference type="NCBI Taxonomy" id="1317122"/>
    <lineage>
        <taxon>Bacteria</taxon>
        <taxon>Pseudomonadati</taxon>
        <taxon>Bacteroidota</taxon>
        <taxon>Flavobacteriia</taxon>
        <taxon>Flavobacteriales</taxon>
        <taxon>Flavobacteriaceae</taxon>
        <taxon>Aquimarina</taxon>
    </lineage>
</organism>
<dbReference type="OrthoDB" id="1524444at2"/>
<evidence type="ECO:0000313" key="3">
    <source>
        <dbReference type="Proteomes" id="UP000023541"/>
    </source>
</evidence>
<dbReference type="Proteomes" id="UP000023541">
    <property type="component" value="Unassembled WGS sequence"/>
</dbReference>
<evidence type="ECO:0000256" key="1">
    <source>
        <dbReference type="SAM" id="SignalP"/>
    </source>
</evidence>
<dbReference type="AlphaFoldDB" id="A0A023C0Z8"/>
<reference evidence="2 3" key="1">
    <citation type="submission" date="2014-04" db="EMBL/GenBank/DDBJ databases">
        <title>Aquimarina sp. 22II-S11-z7 Genome Sequencing.</title>
        <authorList>
            <person name="Lai Q."/>
        </authorList>
    </citation>
    <scope>NUCLEOTIDE SEQUENCE [LARGE SCALE GENOMIC DNA]</scope>
    <source>
        <strain evidence="2 3">22II-S11-z7</strain>
    </source>
</reference>
<comment type="caution">
    <text evidence="2">The sequence shown here is derived from an EMBL/GenBank/DDBJ whole genome shotgun (WGS) entry which is preliminary data.</text>
</comment>